<gene>
    <name evidence="1" type="ORF">J2Z32_004031</name>
</gene>
<proteinExistence type="predicted"/>
<name>A0ABS4FXP1_9BACL</name>
<evidence type="ECO:0000313" key="2">
    <source>
        <dbReference type="Proteomes" id="UP001519272"/>
    </source>
</evidence>
<organism evidence="1 2">
    <name type="scientific">Paenibacillus turicensis</name>
    <dbReference type="NCBI Taxonomy" id="160487"/>
    <lineage>
        <taxon>Bacteria</taxon>
        <taxon>Bacillati</taxon>
        <taxon>Bacillota</taxon>
        <taxon>Bacilli</taxon>
        <taxon>Bacillales</taxon>
        <taxon>Paenibacillaceae</taxon>
        <taxon>Paenibacillus</taxon>
    </lineage>
</organism>
<protein>
    <recommendedName>
        <fullName evidence="3">DUF2757 domain-containing protein</fullName>
    </recommendedName>
</protein>
<evidence type="ECO:0000313" key="1">
    <source>
        <dbReference type="EMBL" id="MBP1907356.1"/>
    </source>
</evidence>
<dbReference type="InterPro" id="IPR020115">
    <property type="entry name" value="Fin"/>
</dbReference>
<dbReference type="EMBL" id="JAGGKG010000025">
    <property type="protein sequence ID" value="MBP1907356.1"/>
    <property type="molecule type" value="Genomic_DNA"/>
</dbReference>
<comment type="caution">
    <text evidence="1">The sequence shown here is derived from an EMBL/GenBank/DDBJ whole genome shotgun (WGS) entry which is preliminary data.</text>
</comment>
<keyword evidence="2" id="KW-1185">Reference proteome</keyword>
<dbReference type="RefSeq" id="WP_210090937.1">
    <property type="nucleotide sequence ID" value="NZ_JAGGKG010000025.1"/>
</dbReference>
<reference evidence="1 2" key="1">
    <citation type="submission" date="2021-03" db="EMBL/GenBank/DDBJ databases">
        <title>Genomic Encyclopedia of Type Strains, Phase IV (KMG-IV): sequencing the most valuable type-strain genomes for metagenomic binning, comparative biology and taxonomic classification.</title>
        <authorList>
            <person name="Goeker M."/>
        </authorList>
    </citation>
    <scope>NUCLEOTIDE SEQUENCE [LARGE SCALE GENOMIC DNA]</scope>
    <source>
        <strain evidence="1 2">DSM 14349</strain>
    </source>
</reference>
<evidence type="ECO:0008006" key="3">
    <source>
        <dbReference type="Google" id="ProtNLM"/>
    </source>
</evidence>
<sequence>MAITYLCRHCNTIVGRLEDSQVTEQQLGFTSLTPDERRDIIAYDSNGDINVKVTCEYCSEALRNHPELALISNPLQ</sequence>
<dbReference type="Pfam" id="PF10955">
    <property type="entry name" value="Fin"/>
    <property type="match status" value="1"/>
</dbReference>
<dbReference type="Proteomes" id="UP001519272">
    <property type="component" value="Unassembled WGS sequence"/>
</dbReference>
<accession>A0ABS4FXP1</accession>